<dbReference type="GO" id="GO:0006508">
    <property type="term" value="P:proteolysis"/>
    <property type="evidence" value="ECO:0007669"/>
    <property type="project" value="UniProtKB-KW"/>
</dbReference>
<dbReference type="Gene3D" id="3.40.630.10">
    <property type="entry name" value="Zn peptidases"/>
    <property type="match status" value="1"/>
</dbReference>
<dbReference type="InterPro" id="IPR011650">
    <property type="entry name" value="Peptidase_M20_dimer"/>
</dbReference>
<dbReference type="Pfam" id="PF01546">
    <property type="entry name" value="Peptidase_M20"/>
    <property type="match status" value="1"/>
</dbReference>
<evidence type="ECO:0000256" key="3">
    <source>
        <dbReference type="ARBA" id="ARBA00022801"/>
    </source>
</evidence>
<evidence type="ECO:0000313" key="5">
    <source>
        <dbReference type="EMBL" id="MBB4351718.1"/>
    </source>
</evidence>
<evidence type="ECO:0000313" key="10">
    <source>
        <dbReference type="Proteomes" id="UP000576087"/>
    </source>
</evidence>
<evidence type="ECO:0000313" key="7">
    <source>
        <dbReference type="EMBL" id="MBB4449644.1"/>
    </source>
</evidence>
<dbReference type="GO" id="GO:0046872">
    <property type="term" value="F:metal ion binding"/>
    <property type="evidence" value="ECO:0007669"/>
    <property type="project" value="UniProtKB-KW"/>
</dbReference>
<reference evidence="8 9" key="1">
    <citation type="submission" date="2020-08" db="EMBL/GenBank/DDBJ databases">
        <title>Genomic Encyclopedia of Type Strains, Phase IV (KMG-V): Genome sequencing to study the core and pangenomes of soil and plant-associated prokaryotes.</title>
        <authorList>
            <person name="Whitman W."/>
        </authorList>
    </citation>
    <scope>NUCLEOTIDE SEQUENCE [LARGE SCALE GENOMIC DNA]</scope>
    <source>
        <strain evidence="6 9">SEMIA 444</strain>
        <strain evidence="5 8">SEMIA 448</strain>
        <strain evidence="7 10">SEMIA 452</strain>
    </source>
</reference>
<dbReference type="PANTHER" id="PTHR43270:SF12">
    <property type="entry name" value="SUCCINYL-DIAMINOPIMELATE DESUCCINYLASE"/>
    <property type="match status" value="1"/>
</dbReference>
<keyword evidence="9" id="KW-1185">Reference proteome</keyword>
<sequence>MIDENWQAYLQDRHNADLEDLLDFIRIPSVSARPDHMPEVRRAAGWVVNRMKIAGISDAEILETDAHPVVFGSWMSAGPGKPTVMIYGHFDVQPAEPFDLWTTPPFEPEVRDGRVYGRGATDDKGNMLAPILAVEAMLKTTGSLPVNVKFLFEGQEEIGSPDMPKFVERYADRLACDMIFSADGLQWAPDQPQLVEALKGIIAFEIILRGPKSDQHSGLHGGGIANPAMGLAQLLASMKSLDGVVTIDGFYDDVIALTDDDRSEIARVPYDETAYLAESGATETFGEPNYSTRERLWARPTLDVNGLTSGWQGDGGKTVLPAEARAKLTCRLVAAQQPGKILDAIRAHVVKHCPTGLSAEVRRNSSWGDPFSVPPGHVSTEIAAEVLELVYGKKPFRTRLGGSISVMTTLQKATGVHATMFGFAHADENLHAPDEFYRVEAFERAKLAYGLLLERVAKAYSLLVYMSAA</sequence>
<proteinExistence type="predicted"/>
<keyword evidence="2" id="KW-0479">Metal-binding</keyword>
<dbReference type="Pfam" id="PF07687">
    <property type="entry name" value="M20_dimer"/>
    <property type="match status" value="1"/>
</dbReference>
<accession>A0A7W6SER4</accession>
<dbReference type="Proteomes" id="UP000520770">
    <property type="component" value="Unassembled WGS sequence"/>
</dbReference>
<dbReference type="Proteomes" id="UP000576087">
    <property type="component" value="Unassembled WGS sequence"/>
</dbReference>
<evidence type="ECO:0000259" key="4">
    <source>
        <dbReference type="Pfam" id="PF07687"/>
    </source>
</evidence>
<dbReference type="Gene3D" id="3.30.70.360">
    <property type="match status" value="1"/>
</dbReference>
<dbReference type="NCBIfam" id="NF006579">
    <property type="entry name" value="PRK09104.1"/>
    <property type="match status" value="1"/>
</dbReference>
<organism evidence="5 8">
    <name type="scientific">Aliirhizobium cellulosilyticum</name>
    <dbReference type="NCBI Taxonomy" id="393664"/>
    <lineage>
        <taxon>Bacteria</taxon>
        <taxon>Pseudomonadati</taxon>
        <taxon>Pseudomonadota</taxon>
        <taxon>Alphaproteobacteria</taxon>
        <taxon>Hyphomicrobiales</taxon>
        <taxon>Rhizobiaceae</taxon>
        <taxon>Aliirhizobium</taxon>
    </lineage>
</organism>
<dbReference type="AlphaFoldDB" id="A0A7W6SER4"/>
<name>A0A7W6SER4_9HYPH</name>
<dbReference type="PANTHER" id="PTHR43270">
    <property type="entry name" value="BETA-ALA-HIS DIPEPTIDASE"/>
    <property type="match status" value="1"/>
</dbReference>
<dbReference type="RefSeq" id="WP_183830361.1">
    <property type="nucleotide sequence ID" value="NZ_JACIGW010000016.1"/>
</dbReference>
<dbReference type="NCBIfam" id="NF006053">
    <property type="entry name" value="PRK08201.1"/>
    <property type="match status" value="1"/>
</dbReference>
<dbReference type="InterPro" id="IPR051458">
    <property type="entry name" value="Cyt/Met_Dipeptidase"/>
</dbReference>
<dbReference type="InterPro" id="IPR002933">
    <property type="entry name" value="Peptidase_M20"/>
</dbReference>
<gene>
    <name evidence="6" type="ORF">GGE31_005574</name>
    <name evidence="5" type="ORF">GGE33_005501</name>
    <name evidence="7" type="ORF">GGE35_005501</name>
</gene>
<evidence type="ECO:0000256" key="2">
    <source>
        <dbReference type="ARBA" id="ARBA00022723"/>
    </source>
</evidence>
<keyword evidence="3" id="KW-0378">Hydrolase</keyword>
<dbReference type="SUPFAM" id="SSF53187">
    <property type="entry name" value="Zn-dependent exopeptidases"/>
    <property type="match status" value="1"/>
</dbReference>
<evidence type="ECO:0000313" key="9">
    <source>
        <dbReference type="Proteomes" id="UP000524535"/>
    </source>
</evidence>
<evidence type="ECO:0000313" key="6">
    <source>
        <dbReference type="EMBL" id="MBB4415026.1"/>
    </source>
</evidence>
<comment type="caution">
    <text evidence="5">The sequence shown here is derived from an EMBL/GenBank/DDBJ whole genome shotgun (WGS) entry which is preliminary data.</text>
</comment>
<dbReference type="GO" id="GO:0008233">
    <property type="term" value="F:peptidase activity"/>
    <property type="evidence" value="ECO:0007669"/>
    <property type="project" value="UniProtKB-KW"/>
</dbReference>
<dbReference type="EMBL" id="JACIGW010000016">
    <property type="protein sequence ID" value="MBB4351718.1"/>
    <property type="molecule type" value="Genomic_DNA"/>
</dbReference>
<dbReference type="EMBL" id="JACIGY010000019">
    <property type="protein sequence ID" value="MBB4415026.1"/>
    <property type="molecule type" value="Genomic_DNA"/>
</dbReference>
<evidence type="ECO:0000256" key="1">
    <source>
        <dbReference type="ARBA" id="ARBA00022670"/>
    </source>
</evidence>
<dbReference type="Proteomes" id="UP000524535">
    <property type="component" value="Unassembled WGS sequence"/>
</dbReference>
<protein>
    <submittedName>
        <fullName evidence="5">Acetylornithine deacetylase/succinyl-diaminopimelate desuccinylase-like protein</fullName>
    </submittedName>
</protein>
<evidence type="ECO:0000313" key="8">
    <source>
        <dbReference type="Proteomes" id="UP000520770"/>
    </source>
</evidence>
<dbReference type="EMBL" id="JACIHM010000019">
    <property type="protein sequence ID" value="MBB4449644.1"/>
    <property type="molecule type" value="Genomic_DNA"/>
</dbReference>
<keyword evidence="1" id="KW-0645">Protease</keyword>
<feature type="domain" description="Peptidase M20 dimerisation" evidence="4">
    <location>
        <begin position="198"/>
        <end position="354"/>
    </location>
</feature>